<protein>
    <submittedName>
        <fullName evidence="1">Uncharacterized protein</fullName>
    </submittedName>
</protein>
<dbReference type="AlphaFoldDB" id="A0A1I3ZGQ3"/>
<organism evidence="1 2">
    <name type="scientific">Streptosporangium canum</name>
    <dbReference type="NCBI Taxonomy" id="324952"/>
    <lineage>
        <taxon>Bacteria</taxon>
        <taxon>Bacillati</taxon>
        <taxon>Actinomycetota</taxon>
        <taxon>Actinomycetes</taxon>
        <taxon>Streptosporangiales</taxon>
        <taxon>Streptosporangiaceae</taxon>
        <taxon>Streptosporangium</taxon>
    </lineage>
</organism>
<dbReference type="Proteomes" id="UP000199111">
    <property type="component" value="Unassembled WGS sequence"/>
</dbReference>
<dbReference type="EMBL" id="FOQY01000025">
    <property type="protein sequence ID" value="SFK43304.1"/>
    <property type="molecule type" value="Genomic_DNA"/>
</dbReference>
<sequence length="69" mass="6677">MKIPIFSPSSFNVTTTFPATIAAGAVSCSAVIGGHSAPAAAGDPWNAESQVAAAGIPGNSASTDGTTRD</sequence>
<reference evidence="2" key="1">
    <citation type="submission" date="2016-10" db="EMBL/GenBank/DDBJ databases">
        <authorList>
            <person name="Varghese N."/>
            <person name="Submissions S."/>
        </authorList>
    </citation>
    <scope>NUCLEOTIDE SEQUENCE [LARGE SCALE GENOMIC DNA]</scope>
    <source>
        <strain evidence="2">CGMCC 4.2126</strain>
    </source>
</reference>
<accession>A0A1I3ZGQ3</accession>
<gene>
    <name evidence="1" type="ORF">SAMN05216275_1259</name>
</gene>
<dbReference type="PROSITE" id="PS51257">
    <property type="entry name" value="PROKAR_LIPOPROTEIN"/>
    <property type="match status" value="1"/>
</dbReference>
<evidence type="ECO:0000313" key="1">
    <source>
        <dbReference type="EMBL" id="SFK43304.1"/>
    </source>
</evidence>
<keyword evidence="2" id="KW-1185">Reference proteome</keyword>
<proteinExistence type="predicted"/>
<evidence type="ECO:0000313" key="2">
    <source>
        <dbReference type="Proteomes" id="UP000199111"/>
    </source>
</evidence>
<name>A0A1I3ZGQ3_9ACTN</name>